<evidence type="ECO:0000256" key="1">
    <source>
        <dbReference type="SAM" id="MobiDB-lite"/>
    </source>
</evidence>
<dbReference type="Proteomes" id="UP000736787">
    <property type="component" value="Unassembled WGS sequence"/>
</dbReference>
<evidence type="ECO:0000313" key="3">
    <source>
        <dbReference type="Proteomes" id="UP000736787"/>
    </source>
</evidence>
<gene>
    <name evidence="2" type="ORF">PC117_g3702</name>
</gene>
<comment type="caution">
    <text evidence="2">The sequence shown here is derived from an EMBL/GenBank/DDBJ whole genome shotgun (WGS) entry which is preliminary data.</text>
</comment>
<dbReference type="EMBL" id="RCMK01000054">
    <property type="protein sequence ID" value="KAG2951323.1"/>
    <property type="molecule type" value="Genomic_DNA"/>
</dbReference>
<dbReference type="AlphaFoldDB" id="A0A8T1ECJ1"/>
<proteinExistence type="predicted"/>
<sequence length="75" mass="8527">MARSIHSIEEPSLLPHSTQSSHEETPNPKPLDQELLRLWLLYVLRLASLTERNGNDDTVGKEPAEYFRISPEDAS</sequence>
<protein>
    <submittedName>
        <fullName evidence="2">Uncharacterized protein</fullName>
    </submittedName>
</protein>
<feature type="region of interest" description="Disordered" evidence="1">
    <location>
        <begin position="1"/>
        <end position="30"/>
    </location>
</feature>
<name>A0A8T1ECJ1_9STRA</name>
<evidence type="ECO:0000313" key="2">
    <source>
        <dbReference type="EMBL" id="KAG2951323.1"/>
    </source>
</evidence>
<feature type="compositionally biased region" description="Basic and acidic residues" evidence="1">
    <location>
        <begin position="53"/>
        <end position="65"/>
    </location>
</feature>
<reference evidence="2" key="1">
    <citation type="submission" date="2018-10" db="EMBL/GenBank/DDBJ databases">
        <title>Effector identification in a new, highly contiguous assembly of the strawberry crown rot pathogen Phytophthora cactorum.</title>
        <authorList>
            <person name="Armitage A.D."/>
            <person name="Nellist C.F."/>
            <person name="Bates H."/>
            <person name="Vickerstaff R.J."/>
            <person name="Harrison R.J."/>
        </authorList>
    </citation>
    <scope>NUCLEOTIDE SEQUENCE</scope>
    <source>
        <strain evidence="2">4040</strain>
    </source>
</reference>
<feature type="region of interest" description="Disordered" evidence="1">
    <location>
        <begin position="52"/>
        <end position="75"/>
    </location>
</feature>
<feature type="compositionally biased region" description="Basic and acidic residues" evidence="1">
    <location>
        <begin position="21"/>
        <end position="30"/>
    </location>
</feature>
<accession>A0A8T1ECJ1</accession>
<organism evidence="2 3">
    <name type="scientific">Phytophthora cactorum</name>
    <dbReference type="NCBI Taxonomy" id="29920"/>
    <lineage>
        <taxon>Eukaryota</taxon>
        <taxon>Sar</taxon>
        <taxon>Stramenopiles</taxon>
        <taxon>Oomycota</taxon>
        <taxon>Peronosporomycetes</taxon>
        <taxon>Peronosporales</taxon>
        <taxon>Peronosporaceae</taxon>
        <taxon>Phytophthora</taxon>
    </lineage>
</organism>